<sequence length="304" mass="33139">MRSSRVRAGAVLVGAVVTAVTGCSSGSDDATTKTEDVVRPFKATPSASVAASPSPSAGQGRLVVSYEEPKKPADRRAEAFLKRTKALEGVARYADDIVALPYDVPLRAKSCGQVNAFWNPQTKDITYCYEFVDTLRQVYEKQETEGSAKERDAAVEQDLVGLTNGVLLHELGHGLIAMYDLPATGEEEDAVDQLSALLLASGDDEHQEYAIDTINAWSGLAEADAAGGIPANEYADEHSLDIQRFYNWSCWLYGSNPDAYKWIVESQGNPDGVLPEERAERCPDEFEKITHSWGTLLEPYLKDA</sequence>
<dbReference type="PROSITE" id="PS51257">
    <property type="entry name" value="PROKAR_LIPOPROTEIN"/>
    <property type="match status" value="1"/>
</dbReference>
<protein>
    <submittedName>
        <fullName evidence="1">DUF4344 domain-containing metallopeptidase</fullName>
    </submittedName>
</protein>
<dbReference type="AlphaFoldDB" id="A0A9X1Q1U9"/>
<accession>A0A9X1Q1U9</accession>
<comment type="caution">
    <text evidence="1">The sequence shown here is derived from an EMBL/GenBank/DDBJ whole genome shotgun (WGS) entry which is preliminary data.</text>
</comment>
<dbReference type="Pfam" id="PF14247">
    <property type="entry name" value="DUF4344"/>
    <property type="match status" value="1"/>
</dbReference>
<evidence type="ECO:0000313" key="2">
    <source>
        <dbReference type="Proteomes" id="UP001139384"/>
    </source>
</evidence>
<reference evidence="1" key="1">
    <citation type="submission" date="2022-01" db="EMBL/GenBank/DDBJ databases">
        <title>Draft Genome Sequences of Seven Type Strains of the Genus Streptomyces.</title>
        <authorList>
            <person name="Aziz S."/>
            <person name="Coretto E."/>
            <person name="Chronakova A."/>
            <person name="Sproer C."/>
            <person name="Huber K."/>
            <person name="Nouioui I."/>
            <person name="Gross H."/>
        </authorList>
    </citation>
    <scope>NUCLEOTIDE SEQUENCE</scope>
    <source>
        <strain evidence="1">DSM 103493</strain>
    </source>
</reference>
<proteinExistence type="predicted"/>
<dbReference type="RefSeq" id="WP_234766080.1">
    <property type="nucleotide sequence ID" value="NZ_JAKEIP010000160.1"/>
</dbReference>
<organism evidence="1 2">
    <name type="scientific">Streptomyces muensis</name>
    <dbReference type="NCBI Taxonomy" id="1077944"/>
    <lineage>
        <taxon>Bacteria</taxon>
        <taxon>Bacillati</taxon>
        <taxon>Actinomycetota</taxon>
        <taxon>Actinomycetes</taxon>
        <taxon>Kitasatosporales</taxon>
        <taxon>Streptomycetaceae</taxon>
        <taxon>Streptomyces</taxon>
    </lineage>
</organism>
<dbReference type="InterPro" id="IPR025644">
    <property type="entry name" value="DUF4344"/>
</dbReference>
<name>A0A9X1Q1U9_STRM4</name>
<keyword evidence="2" id="KW-1185">Reference proteome</keyword>
<dbReference type="Proteomes" id="UP001139384">
    <property type="component" value="Unassembled WGS sequence"/>
</dbReference>
<dbReference type="EMBL" id="JAKEIP010000160">
    <property type="protein sequence ID" value="MCF1597645.1"/>
    <property type="molecule type" value="Genomic_DNA"/>
</dbReference>
<evidence type="ECO:0000313" key="1">
    <source>
        <dbReference type="EMBL" id="MCF1597645.1"/>
    </source>
</evidence>
<gene>
    <name evidence="1" type="ORF">L0P92_29395</name>
</gene>